<sequence length="263" mass="29204">MTVAQSSPRLRLLGRFGLDCGAGPVDVCAGGQRILAYLGLHGHATRTSLAGTLWPDLTEERARGNLRTTLWRLRRGRQPVVRSEHDHLSLADAVDVDTHAFAEWALRVVSSPETLGVDEVPQLLRLDGDLLPSWDEDWVAFERERMRQLQLHSLETVARHLIARGRHALALEAALACVRIEPLRESAHRAVVAVHLAENNMVEAVRHYRAFREFLLDELGLEPSARFLAMLPPAGDQPPTAGRRTSGRAELLSAHPLQEGRHG</sequence>
<evidence type="ECO:0000313" key="5">
    <source>
        <dbReference type="Proteomes" id="UP000641932"/>
    </source>
</evidence>
<feature type="domain" description="Bacterial transcriptional activator" evidence="3">
    <location>
        <begin position="96"/>
        <end position="231"/>
    </location>
</feature>
<proteinExistence type="predicted"/>
<dbReference type="InterPro" id="IPR051677">
    <property type="entry name" value="AfsR-DnrI-RedD_regulator"/>
</dbReference>
<evidence type="ECO:0000259" key="3">
    <source>
        <dbReference type="SMART" id="SM01043"/>
    </source>
</evidence>
<evidence type="ECO:0000256" key="2">
    <source>
        <dbReference type="SAM" id="MobiDB-lite"/>
    </source>
</evidence>
<evidence type="ECO:0000313" key="4">
    <source>
        <dbReference type="EMBL" id="GGO94484.1"/>
    </source>
</evidence>
<dbReference type="Pfam" id="PF03704">
    <property type="entry name" value="BTAD"/>
    <property type="match status" value="1"/>
</dbReference>
<organism evidence="4 5">
    <name type="scientific">Wenjunlia tyrosinilytica</name>
    <dbReference type="NCBI Taxonomy" id="1544741"/>
    <lineage>
        <taxon>Bacteria</taxon>
        <taxon>Bacillati</taxon>
        <taxon>Actinomycetota</taxon>
        <taxon>Actinomycetes</taxon>
        <taxon>Kitasatosporales</taxon>
        <taxon>Streptomycetaceae</taxon>
        <taxon>Wenjunlia</taxon>
    </lineage>
</organism>
<protein>
    <recommendedName>
        <fullName evidence="3">Bacterial transcriptional activator domain-containing protein</fullName>
    </recommendedName>
</protein>
<dbReference type="InterPro" id="IPR005158">
    <property type="entry name" value="BTAD"/>
</dbReference>
<comment type="caution">
    <text evidence="4">The sequence shown here is derived from an EMBL/GenBank/DDBJ whole genome shotgun (WGS) entry which is preliminary data.</text>
</comment>
<evidence type="ECO:0000256" key="1">
    <source>
        <dbReference type="ARBA" id="ARBA00023012"/>
    </source>
</evidence>
<dbReference type="InterPro" id="IPR011990">
    <property type="entry name" value="TPR-like_helical_dom_sf"/>
</dbReference>
<dbReference type="SMART" id="SM01043">
    <property type="entry name" value="BTAD"/>
    <property type="match status" value="1"/>
</dbReference>
<keyword evidence="1" id="KW-0902">Two-component regulatory system</keyword>
<keyword evidence="5" id="KW-1185">Reference proteome</keyword>
<dbReference type="PANTHER" id="PTHR35807">
    <property type="entry name" value="TRANSCRIPTIONAL REGULATOR REDD-RELATED"/>
    <property type="match status" value="1"/>
</dbReference>
<feature type="region of interest" description="Disordered" evidence="2">
    <location>
        <begin position="232"/>
        <end position="263"/>
    </location>
</feature>
<reference evidence="4" key="2">
    <citation type="submission" date="2020-09" db="EMBL/GenBank/DDBJ databases">
        <authorList>
            <person name="Sun Q."/>
            <person name="Zhou Y."/>
        </authorList>
    </citation>
    <scope>NUCLEOTIDE SEQUENCE</scope>
    <source>
        <strain evidence="4">CGMCC 4.7201</strain>
    </source>
</reference>
<dbReference type="AlphaFoldDB" id="A0A918DZ73"/>
<dbReference type="Proteomes" id="UP000641932">
    <property type="component" value="Unassembled WGS sequence"/>
</dbReference>
<dbReference type="RefSeq" id="WP_189134002.1">
    <property type="nucleotide sequence ID" value="NZ_BMMS01000023.1"/>
</dbReference>
<dbReference type="Gene3D" id="1.25.40.10">
    <property type="entry name" value="Tetratricopeptide repeat domain"/>
    <property type="match status" value="1"/>
</dbReference>
<gene>
    <name evidence="4" type="ORF">GCM10012280_49500</name>
</gene>
<dbReference type="EMBL" id="BMMS01000023">
    <property type="protein sequence ID" value="GGO94484.1"/>
    <property type="molecule type" value="Genomic_DNA"/>
</dbReference>
<dbReference type="GO" id="GO:0000160">
    <property type="term" value="P:phosphorelay signal transduction system"/>
    <property type="evidence" value="ECO:0007669"/>
    <property type="project" value="UniProtKB-KW"/>
</dbReference>
<dbReference type="SUPFAM" id="SSF48452">
    <property type="entry name" value="TPR-like"/>
    <property type="match status" value="1"/>
</dbReference>
<reference evidence="4" key="1">
    <citation type="journal article" date="2014" name="Int. J. Syst. Evol. Microbiol.">
        <title>Complete genome sequence of Corynebacterium casei LMG S-19264T (=DSM 44701T), isolated from a smear-ripened cheese.</title>
        <authorList>
            <consortium name="US DOE Joint Genome Institute (JGI-PGF)"/>
            <person name="Walter F."/>
            <person name="Albersmeier A."/>
            <person name="Kalinowski J."/>
            <person name="Ruckert C."/>
        </authorList>
    </citation>
    <scope>NUCLEOTIDE SEQUENCE</scope>
    <source>
        <strain evidence="4">CGMCC 4.7201</strain>
    </source>
</reference>
<name>A0A918DZ73_9ACTN</name>
<accession>A0A918DZ73</accession>